<evidence type="ECO:0000313" key="6">
    <source>
        <dbReference type="EMBL" id="VFK58084.1"/>
    </source>
</evidence>
<evidence type="ECO:0000256" key="3">
    <source>
        <dbReference type="ARBA" id="ARBA00023004"/>
    </source>
</evidence>
<evidence type="ECO:0000259" key="5">
    <source>
        <dbReference type="PROSITE" id="PS51007"/>
    </source>
</evidence>
<dbReference type="GO" id="GO:0020037">
    <property type="term" value="F:heme binding"/>
    <property type="evidence" value="ECO:0007669"/>
    <property type="project" value="InterPro"/>
</dbReference>
<proteinExistence type="predicted"/>
<name>A0A450ZWA4_9GAMM</name>
<protein>
    <submittedName>
        <fullName evidence="6">Cytochrome c</fullName>
    </submittedName>
</protein>
<dbReference type="EMBL" id="CAADFX010000075">
    <property type="protein sequence ID" value="VFK58084.1"/>
    <property type="molecule type" value="Genomic_DNA"/>
</dbReference>
<keyword evidence="3 4" id="KW-0408">Iron</keyword>
<reference evidence="6" key="1">
    <citation type="submission" date="2019-02" db="EMBL/GenBank/DDBJ databases">
        <authorList>
            <person name="Gruber-Vodicka R. H."/>
            <person name="Seah K. B. B."/>
        </authorList>
    </citation>
    <scope>NUCLEOTIDE SEQUENCE</scope>
    <source>
        <strain evidence="6">BECK_BY1</strain>
    </source>
</reference>
<dbReference type="AlphaFoldDB" id="A0A450ZWA4"/>
<dbReference type="InterPro" id="IPR036909">
    <property type="entry name" value="Cyt_c-like_dom_sf"/>
</dbReference>
<dbReference type="InterPro" id="IPR051459">
    <property type="entry name" value="Cytochrome_c-type_DH"/>
</dbReference>
<gene>
    <name evidence="6" type="ORF">BECKTUN1418D_GA0071000_107512</name>
</gene>
<accession>A0A450ZWA4</accession>
<dbReference type="PROSITE" id="PS51007">
    <property type="entry name" value="CYTC"/>
    <property type="match status" value="1"/>
</dbReference>
<dbReference type="InterPro" id="IPR009056">
    <property type="entry name" value="Cyt_c-like_dom"/>
</dbReference>
<evidence type="ECO:0000256" key="4">
    <source>
        <dbReference type="PROSITE-ProRule" id="PRU00433"/>
    </source>
</evidence>
<dbReference type="GO" id="GO:0009055">
    <property type="term" value="F:electron transfer activity"/>
    <property type="evidence" value="ECO:0007669"/>
    <property type="project" value="InterPro"/>
</dbReference>
<dbReference type="PANTHER" id="PTHR35008:SF9">
    <property type="entry name" value="CYTOCHROME C DOMAIN-CONTAINING PROTEIN"/>
    <property type="match status" value="1"/>
</dbReference>
<dbReference type="Pfam" id="PF21342">
    <property type="entry name" value="SoxA-TsdA_cyt-c"/>
    <property type="match status" value="1"/>
</dbReference>
<keyword evidence="2 4" id="KW-0479">Metal-binding</keyword>
<dbReference type="GO" id="GO:0046872">
    <property type="term" value="F:metal ion binding"/>
    <property type="evidence" value="ECO:0007669"/>
    <property type="project" value="UniProtKB-KW"/>
</dbReference>
<dbReference type="Pfam" id="PF13442">
    <property type="entry name" value="Cytochrome_CBB3"/>
    <property type="match status" value="1"/>
</dbReference>
<keyword evidence="1 4" id="KW-0349">Heme</keyword>
<evidence type="ECO:0000256" key="2">
    <source>
        <dbReference type="ARBA" id="ARBA00022723"/>
    </source>
</evidence>
<feature type="domain" description="Cytochrome c" evidence="5">
    <location>
        <begin position="258"/>
        <end position="346"/>
    </location>
</feature>
<sequence length="368" mass="41070">MLEAFPNAISTKGRDLMDRIGCQLSKIPPFGRNDSPHRIDKAAKRRAHHHHESMRWAHSDRLCLPVSALSILLLFISGAGLAEPQNAPMELDPLEVRPSLATPRLSLPTNLTTVPVVNPGEYFVPPYVEDIPDDKYGDMVKLGRNIFVDTQVYGKRYAGNGLNCSNCHLSEGRKANAAPLWGAYPRYPMYRNKNGEVVTFPERVQDCFVYSLDGIAPTVDSPEVEAITTYAHWLSTGVPVGVVMPGSGFTSQERTRTPSTENGEILYKTQCALCHGEDGLGQRHEDRRPGYMFPPLWGWDSFNRAAGMNKVRTAAKYIKANMPLGKGFTLTSNEAADIAFYMWIQFRPYDPRRAMLVNVFMPPPGAER</sequence>
<evidence type="ECO:0000256" key="1">
    <source>
        <dbReference type="ARBA" id="ARBA00022617"/>
    </source>
</evidence>
<dbReference type="Gene3D" id="1.10.760.10">
    <property type="entry name" value="Cytochrome c-like domain"/>
    <property type="match status" value="2"/>
</dbReference>
<dbReference type="SUPFAM" id="SSF46626">
    <property type="entry name" value="Cytochrome c"/>
    <property type="match status" value="2"/>
</dbReference>
<organism evidence="6">
    <name type="scientific">Candidatus Kentrum sp. TUN</name>
    <dbReference type="NCBI Taxonomy" id="2126343"/>
    <lineage>
        <taxon>Bacteria</taxon>
        <taxon>Pseudomonadati</taxon>
        <taxon>Pseudomonadota</taxon>
        <taxon>Gammaproteobacteria</taxon>
        <taxon>Candidatus Kentrum</taxon>
    </lineage>
</organism>
<dbReference type="PANTHER" id="PTHR35008">
    <property type="entry name" value="BLL4482 PROTEIN-RELATED"/>
    <property type="match status" value="1"/>
</dbReference>